<protein>
    <recommendedName>
        <fullName evidence="2">Autotransporter domain-containing protein</fullName>
    </recommendedName>
</protein>
<proteinExistence type="predicted"/>
<feature type="domain" description="Autotransporter" evidence="2">
    <location>
        <begin position="1072"/>
        <end position="1352"/>
    </location>
</feature>
<evidence type="ECO:0000256" key="1">
    <source>
        <dbReference type="SAM" id="SignalP"/>
    </source>
</evidence>
<dbReference type="InterPro" id="IPR012332">
    <property type="entry name" value="Autotransporter_pectin_lyase_C"/>
</dbReference>
<name>A0ABU0IN60_9CAUL</name>
<dbReference type="SMART" id="SM00869">
    <property type="entry name" value="Autotransporter"/>
    <property type="match status" value="1"/>
</dbReference>
<dbReference type="Proteomes" id="UP001228905">
    <property type="component" value="Unassembled WGS sequence"/>
</dbReference>
<gene>
    <name evidence="3" type="ORF">QO010_000140</name>
</gene>
<dbReference type="PROSITE" id="PS51208">
    <property type="entry name" value="AUTOTRANSPORTER"/>
    <property type="match status" value="1"/>
</dbReference>
<sequence>MTSTTQRRARAVLLASSSLVSAGVALLGAGFVALAPGAAFAANECGDPSTNAGAADVFICPGVVYPTGVIYPLTNGDLTLTLDDGAGGAVRTTTGGIQVTGALGNNLVLNRQLTTAATGDPSIINLAGAGVLMTSPGSNITVDLSDVDAGDTPVVVTGSTSGIVLTSGGAGNVSLTMSNGQVTGQAGNGVTLSTGVGGSATANLGAANVTASNTALGANAYGVSVSGGTGMTVTGSGTILATGNNYGIGIIATGDGPITINQTGSIIANGTYAWGVYALGTAGGTINITTNQVSVNQPGGALGGGDGISAYTTGAVTINAGTTNTTGPYADGIIVGGAFGIAGNTTVTSTAITTIGANSDGIDVGAHGVIDITSGSIVTAGATSNGIEADSDLANVVIRSTSISAAGAGSIGIAANGQTGVAITTGSITAGQTGIVAASAGGNVLVTGAGGTVRGNAGDGIDATSATGTATVALGTTAVVSNNTAPLANSYGVSVNGATGMTVTGSGAITATGGNYGIGILASGNGPIVINETGLITANGTYAWGVYALGTAGGTINITTSNIQVNQPGGLLGGGDGIIAYTTGAVTINSGTINTTGLSANGIFVGGGGAIAGNTIVNSTAITTNGTNSGAIRVGAHGSIAITSGAVSTTGATSNGIQAITDLSTVSVTTSGLTSATGVGSIGIRAVGQTGVTVTANGSITANTNAINTTVNGVGSGAINIGAAAIVRGAGTPVAATLNVTTLSGSTTTITNAGTVRSTNATVVGAAGDLAINGVGGNVTISDSGRIDGRVVFTGLTGTNKVTLGTTATGSWHFSGLSTLSVGNDTINNAGLISTFGASTLDFDGDTAIAPRDVFNNSGRLATGEAAGASTLTITGLETFNNSGTLLFGSTNGTSSDGETNDRFVISGTGGGTAFVGSGNSALFLDANLGIATQTSCAAATVADCLSLPAGVVSGSTKIKVNNTNLGPGGLNTTGIVVVDATGGSIGAGTLVLDPTSTNYVTRGGVGGIDTGFFVYRLVPIGTTKEALVSAPDNEAFEFVQLGAAATDAWYATTGAWFDRQADLRNTVGGLSDGTHSAIWLKILGQSAERDSSQTYTSLGTPFTFDTSYQQNTSSLIGGVDLLGGGSGDHNWVVGVNIGFVDTDVNFNASNTVASLEGPTYGAYASLVAGPWYVDASVNSNMLDLTYSMPSLGPTVKPSGSAKSTGVRAETGYRFGLGDAFFIEPMASIAMVKTSFDDLTVPGGSVNLDDVDSLRGSLGVRVGTLITHGTFRLQPSIYGRVWDETKGDSQTTLNNPGLPIVVSDSFSGTFGDVGGQLSVYSDGGLSAFANVGYKWNSDYRDTTANVGFRFQW</sequence>
<dbReference type="InterPro" id="IPR036709">
    <property type="entry name" value="Autotransporte_beta_dom_sf"/>
</dbReference>
<dbReference type="Gene3D" id="2.160.20.20">
    <property type="match status" value="1"/>
</dbReference>
<evidence type="ECO:0000313" key="4">
    <source>
        <dbReference type="Proteomes" id="UP001228905"/>
    </source>
</evidence>
<dbReference type="Pfam" id="PF03797">
    <property type="entry name" value="Autotransporter"/>
    <property type="match status" value="1"/>
</dbReference>
<comment type="caution">
    <text evidence="3">The sequence shown here is derived from an EMBL/GenBank/DDBJ whole genome shotgun (WGS) entry which is preliminary data.</text>
</comment>
<dbReference type="RefSeq" id="WP_307344669.1">
    <property type="nucleotide sequence ID" value="NZ_JAUSVS010000001.1"/>
</dbReference>
<dbReference type="Gene3D" id="2.40.128.130">
    <property type="entry name" value="Autotransporter beta-domain"/>
    <property type="match status" value="1"/>
</dbReference>
<dbReference type="SUPFAM" id="SSF103515">
    <property type="entry name" value="Autotransporter"/>
    <property type="match status" value="1"/>
</dbReference>
<dbReference type="EMBL" id="JAUSVS010000001">
    <property type="protein sequence ID" value="MDQ0462392.1"/>
    <property type="molecule type" value="Genomic_DNA"/>
</dbReference>
<reference evidence="3 4" key="1">
    <citation type="submission" date="2023-07" db="EMBL/GenBank/DDBJ databases">
        <title>Genomic Encyclopedia of Type Strains, Phase IV (KMG-IV): sequencing the most valuable type-strain genomes for metagenomic binning, comparative biology and taxonomic classification.</title>
        <authorList>
            <person name="Goeker M."/>
        </authorList>
    </citation>
    <scope>NUCLEOTIDE SEQUENCE [LARGE SCALE GENOMIC DNA]</scope>
    <source>
        <strain evidence="3 4">DSM 18695</strain>
    </source>
</reference>
<accession>A0ABU0IN60</accession>
<feature type="signal peptide" evidence="1">
    <location>
        <begin position="1"/>
        <end position="41"/>
    </location>
</feature>
<evidence type="ECO:0000259" key="2">
    <source>
        <dbReference type="PROSITE" id="PS51208"/>
    </source>
</evidence>
<dbReference type="InterPro" id="IPR005546">
    <property type="entry name" value="Autotransporte_beta"/>
</dbReference>
<feature type="chain" id="PRO_5046038608" description="Autotransporter domain-containing protein" evidence="1">
    <location>
        <begin position="42"/>
        <end position="1352"/>
    </location>
</feature>
<evidence type="ECO:0000313" key="3">
    <source>
        <dbReference type="EMBL" id="MDQ0462392.1"/>
    </source>
</evidence>
<keyword evidence="4" id="KW-1185">Reference proteome</keyword>
<keyword evidence="1" id="KW-0732">Signal</keyword>
<organism evidence="3 4">
    <name type="scientific">Caulobacter ginsengisoli</name>
    <dbReference type="NCBI Taxonomy" id="400775"/>
    <lineage>
        <taxon>Bacteria</taxon>
        <taxon>Pseudomonadati</taxon>
        <taxon>Pseudomonadota</taxon>
        <taxon>Alphaproteobacteria</taxon>
        <taxon>Caulobacterales</taxon>
        <taxon>Caulobacteraceae</taxon>
        <taxon>Caulobacter</taxon>
    </lineage>
</organism>